<keyword evidence="2" id="KW-1185">Reference proteome</keyword>
<organism evidence="1 2">
    <name type="scientific">Gilliamella intestini</name>
    <dbReference type="NCBI Taxonomy" id="1798183"/>
    <lineage>
        <taxon>Bacteria</taxon>
        <taxon>Pseudomonadati</taxon>
        <taxon>Pseudomonadota</taxon>
        <taxon>Gammaproteobacteria</taxon>
        <taxon>Orbales</taxon>
        <taxon>Orbaceae</taxon>
        <taxon>Gilliamella</taxon>
    </lineage>
</organism>
<dbReference type="STRING" id="1798183.GA0061080_100865"/>
<dbReference type="AlphaFoldDB" id="A0A1C4A5Y4"/>
<dbReference type="EMBL" id="FMBA01000008">
    <property type="protein sequence ID" value="SCB89965.1"/>
    <property type="molecule type" value="Genomic_DNA"/>
</dbReference>
<proteinExistence type="predicted"/>
<accession>A0A1C4A5Y4</accession>
<sequence length="167" mass="20007">MLTNKKIVEDMNKKCDFPDDGSYYNSYFANECDLNELGQYFGKVSDTLFNKKKEIYQRGEYRYNLTKKQHGEFDFEIFLNIEKNNKLIDNLSIFKEKILESAAFSQYYYIDKNFKNVWLLNNVGSDETQRIEKWRHYKIDDSGHFKLLESISCKNRDRQGVVKCHNN</sequence>
<dbReference type="RefSeq" id="WP_091121213.1">
    <property type="nucleotide sequence ID" value="NZ_FMBA01000008.1"/>
</dbReference>
<evidence type="ECO:0000313" key="1">
    <source>
        <dbReference type="EMBL" id="SCB89965.1"/>
    </source>
</evidence>
<name>A0A1C4A5Y4_9GAMM</name>
<evidence type="ECO:0000313" key="2">
    <source>
        <dbReference type="Proteomes" id="UP000199698"/>
    </source>
</evidence>
<protein>
    <submittedName>
        <fullName evidence="1">Uncharacterized protein</fullName>
    </submittedName>
</protein>
<dbReference type="OrthoDB" id="9782418at2"/>
<dbReference type="Proteomes" id="UP000199698">
    <property type="component" value="Unassembled WGS sequence"/>
</dbReference>
<reference evidence="2" key="1">
    <citation type="submission" date="2016-08" db="EMBL/GenBank/DDBJ databases">
        <authorList>
            <person name="Varghese N."/>
            <person name="Submissions Spin"/>
        </authorList>
    </citation>
    <scope>NUCLEOTIDE SEQUENCE [LARGE SCALE GENOMIC DNA]</scope>
    <source>
        <strain evidence="2">R-53144</strain>
    </source>
</reference>
<gene>
    <name evidence="1" type="ORF">GA0061080_100865</name>
</gene>